<dbReference type="EMBL" id="UINC01024983">
    <property type="protein sequence ID" value="SVA99728.1"/>
    <property type="molecule type" value="Genomic_DNA"/>
</dbReference>
<organism evidence="1">
    <name type="scientific">marine metagenome</name>
    <dbReference type="NCBI Taxonomy" id="408172"/>
    <lineage>
        <taxon>unclassified sequences</taxon>
        <taxon>metagenomes</taxon>
        <taxon>ecological metagenomes</taxon>
    </lineage>
</organism>
<sequence>APPVTNAFFIGFYLRSKTGQMIVLSIDSYRNRLKDFISKRSHYSISETGLLETYKKVGRIILMG</sequence>
<proteinExistence type="predicted"/>
<name>A0A382ADW1_9ZZZZ</name>
<feature type="non-terminal residue" evidence="1">
    <location>
        <position position="1"/>
    </location>
</feature>
<gene>
    <name evidence="1" type="ORF">METZ01_LOCUS152582</name>
</gene>
<accession>A0A382ADW1</accession>
<reference evidence="1" key="1">
    <citation type="submission" date="2018-05" db="EMBL/GenBank/DDBJ databases">
        <authorList>
            <person name="Lanie J.A."/>
            <person name="Ng W.-L."/>
            <person name="Kazmierczak K.M."/>
            <person name="Andrzejewski T.M."/>
            <person name="Davidsen T.M."/>
            <person name="Wayne K.J."/>
            <person name="Tettelin H."/>
            <person name="Glass J.I."/>
            <person name="Rusch D."/>
            <person name="Podicherti R."/>
            <person name="Tsui H.-C.T."/>
            <person name="Winkler M.E."/>
        </authorList>
    </citation>
    <scope>NUCLEOTIDE SEQUENCE</scope>
</reference>
<protein>
    <submittedName>
        <fullName evidence="1">Uncharacterized protein</fullName>
    </submittedName>
</protein>
<dbReference type="AlphaFoldDB" id="A0A382ADW1"/>
<evidence type="ECO:0000313" key="1">
    <source>
        <dbReference type="EMBL" id="SVA99728.1"/>
    </source>
</evidence>